<dbReference type="InterPro" id="IPR025452">
    <property type="entry name" value="DUF4218"/>
</dbReference>
<reference evidence="3" key="2">
    <citation type="submission" date="2022-03" db="EMBL/GenBank/DDBJ databases">
        <title>Draft title - Genomic analysis of global carrot germplasm unveils the trajectory of domestication and the origin of high carotenoid orange carrot.</title>
        <authorList>
            <person name="Iorizzo M."/>
            <person name="Ellison S."/>
            <person name="Senalik D."/>
            <person name="Macko-Podgorni A."/>
            <person name="Grzebelus D."/>
            <person name="Bostan H."/>
            <person name="Rolling W."/>
            <person name="Curaba J."/>
            <person name="Simon P."/>
        </authorList>
    </citation>
    <scope>NUCLEOTIDE SEQUENCE</scope>
    <source>
        <tissue evidence="3">Leaf</tissue>
    </source>
</reference>
<feature type="domain" description="DUF4216" evidence="1">
    <location>
        <begin position="113"/>
        <end position="161"/>
    </location>
</feature>
<dbReference type="EMBL" id="CP093347">
    <property type="protein sequence ID" value="WOH02322.1"/>
    <property type="molecule type" value="Genomic_DNA"/>
</dbReference>
<feature type="domain" description="DUF4218" evidence="2">
    <location>
        <begin position="1"/>
        <end position="46"/>
    </location>
</feature>
<proteinExistence type="predicted"/>
<dbReference type="PANTHER" id="PTHR48258:SF9">
    <property type="entry name" value="OS01G0348150 PROTEIN"/>
    <property type="match status" value="1"/>
</dbReference>
<protein>
    <recommendedName>
        <fullName evidence="5">DUF4216 domain-containing protein</fullName>
    </recommendedName>
</protein>
<dbReference type="Proteomes" id="UP000077755">
    <property type="component" value="Chromosome 5"/>
</dbReference>
<name>A0AAF0X8C0_DAUCS</name>
<dbReference type="PANTHER" id="PTHR48258">
    <property type="entry name" value="DUF4218 DOMAIN-CONTAINING PROTEIN-RELATED"/>
    <property type="match status" value="1"/>
</dbReference>
<sequence length="285" mass="33097">MYPFERFLCILKAYVRNRRLPEASIVEGYTIEETIGFCTDYLASTDRVGIPISRHEGRLQGQGTLGHKMISPSAEMLDRAHLFVLQHMTDVHSYLQEHLFDIQKNHPSKSGKWRGVRVDDSGFTLVDFVRFGHEDDPFIFATQVNQVFYIRDPADPKWSIVLQSKRCIVGIDNVEDEEEYNQFDDNPPFSIGIQTTTLREDNVDINYARNDHDEGVWIEDPIANLENLESLDSSILSSDRSSRSYDWVRARTKKKEDGSYYIPNSQTKEVFDKMVNYLILRFIKL</sequence>
<dbReference type="Pfam" id="PF13960">
    <property type="entry name" value="DUF4218"/>
    <property type="match status" value="1"/>
</dbReference>
<evidence type="ECO:0000313" key="3">
    <source>
        <dbReference type="EMBL" id="WOH02322.1"/>
    </source>
</evidence>
<evidence type="ECO:0000259" key="1">
    <source>
        <dbReference type="Pfam" id="PF13952"/>
    </source>
</evidence>
<reference evidence="3" key="1">
    <citation type="journal article" date="2016" name="Nat. Genet.">
        <title>A high-quality carrot genome assembly provides new insights into carotenoid accumulation and asterid genome evolution.</title>
        <authorList>
            <person name="Iorizzo M."/>
            <person name="Ellison S."/>
            <person name="Senalik D."/>
            <person name="Zeng P."/>
            <person name="Satapoomin P."/>
            <person name="Huang J."/>
            <person name="Bowman M."/>
            <person name="Iovene M."/>
            <person name="Sanseverino W."/>
            <person name="Cavagnaro P."/>
            <person name="Yildiz M."/>
            <person name="Macko-Podgorni A."/>
            <person name="Moranska E."/>
            <person name="Grzebelus E."/>
            <person name="Grzebelus D."/>
            <person name="Ashrafi H."/>
            <person name="Zheng Z."/>
            <person name="Cheng S."/>
            <person name="Spooner D."/>
            <person name="Van Deynze A."/>
            <person name="Simon P."/>
        </authorList>
    </citation>
    <scope>NUCLEOTIDE SEQUENCE</scope>
    <source>
        <tissue evidence="3">Leaf</tissue>
    </source>
</reference>
<keyword evidence="4" id="KW-1185">Reference proteome</keyword>
<evidence type="ECO:0008006" key="5">
    <source>
        <dbReference type="Google" id="ProtNLM"/>
    </source>
</evidence>
<dbReference type="InterPro" id="IPR025312">
    <property type="entry name" value="DUF4216"/>
</dbReference>
<evidence type="ECO:0000259" key="2">
    <source>
        <dbReference type="Pfam" id="PF13960"/>
    </source>
</evidence>
<gene>
    <name evidence="3" type="ORF">DCAR_0521711</name>
</gene>
<organism evidence="3 4">
    <name type="scientific">Daucus carota subsp. sativus</name>
    <name type="common">Carrot</name>
    <dbReference type="NCBI Taxonomy" id="79200"/>
    <lineage>
        <taxon>Eukaryota</taxon>
        <taxon>Viridiplantae</taxon>
        <taxon>Streptophyta</taxon>
        <taxon>Embryophyta</taxon>
        <taxon>Tracheophyta</taxon>
        <taxon>Spermatophyta</taxon>
        <taxon>Magnoliopsida</taxon>
        <taxon>eudicotyledons</taxon>
        <taxon>Gunneridae</taxon>
        <taxon>Pentapetalae</taxon>
        <taxon>asterids</taxon>
        <taxon>campanulids</taxon>
        <taxon>Apiales</taxon>
        <taxon>Apiaceae</taxon>
        <taxon>Apioideae</taxon>
        <taxon>Scandiceae</taxon>
        <taxon>Daucinae</taxon>
        <taxon>Daucus</taxon>
        <taxon>Daucus sect. Daucus</taxon>
    </lineage>
</organism>
<accession>A0AAF0X8C0</accession>
<dbReference type="AlphaFoldDB" id="A0AAF0X8C0"/>
<dbReference type="Pfam" id="PF13952">
    <property type="entry name" value="DUF4216"/>
    <property type="match status" value="1"/>
</dbReference>
<evidence type="ECO:0000313" key="4">
    <source>
        <dbReference type="Proteomes" id="UP000077755"/>
    </source>
</evidence>